<sequence length="410" mass="47632">MKDLKHLYYFENLLMDADNELVRQAQADGRICVGSVCYQIPEVLMNLGNAFTVRLRAPRTGSMEMGTYYLTSLLCEYSRALLERAIEGGYQFLDCLMAPDGCTMINRCVENMELLKINEKEHFFYKYLEVPMKADDNGLNLYVSQCKEKILTPLHEKFGIDISDEALRKSVEEHNKICRIITELGNFRKEEKPRITGYEFHIITMCTYVCPQDLLLEKLEETLEEVKNRQPDEKWPYRARVAVVGSEIDDIDMIKLIEDSGAYVCADRFCFGSLPGREEIILNDDEDVLTQICRHYMMTCMCPRHMDTPKMNRRREYVDEIAKKYKADGIIYEQMKFCDPWAYERMVGSHVLREEYGYPVLTIDRPYAVGNSGQIRTRVQAFVESIEIKKIQGGIKSGESNWKLSTREAL</sequence>
<dbReference type="Pfam" id="PF06050">
    <property type="entry name" value="HGD-D"/>
    <property type="match status" value="1"/>
</dbReference>
<comment type="cofactor">
    <cofactor evidence="1">
        <name>[4Fe-4S] cluster</name>
        <dbReference type="ChEBI" id="CHEBI:49883"/>
    </cofactor>
</comment>
<evidence type="ECO:0000256" key="3">
    <source>
        <dbReference type="ARBA" id="ARBA00023014"/>
    </source>
</evidence>
<dbReference type="KEGG" id="pxv:FXF36_06045"/>
<dbReference type="Gene3D" id="3.40.50.11900">
    <property type="match status" value="1"/>
</dbReference>
<keyword evidence="3" id="KW-0411">Iron-sulfur</keyword>
<keyword evidence="3" id="KW-0479">Metal-binding</keyword>
<dbReference type="PANTHER" id="PTHR30548">
    <property type="entry name" value="2-HYDROXYGLUTARYL-COA DEHYDRATASE, D-COMPONENT-RELATED"/>
    <property type="match status" value="1"/>
</dbReference>
<dbReference type="Gene3D" id="1.20.1270.370">
    <property type="match status" value="1"/>
</dbReference>
<evidence type="ECO:0000313" key="5">
    <source>
        <dbReference type="Proteomes" id="UP000327030"/>
    </source>
</evidence>
<accession>A0A5P6VPS1</accession>
<reference evidence="5" key="1">
    <citation type="submission" date="2019-08" db="EMBL/GenBank/DDBJ databases">
        <title>Complete Genome Sequence of the Polysaccharide-Degrading Rumen Bacterium Pseudobutyrivibrio xylanivorans MA3014.</title>
        <authorList>
            <person name="Palevich N."/>
            <person name="Maclean P.H."/>
            <person name="Kelly W.J."/>
            <person name="Leahy S.C."/>
            <person name="Rakonjac J."/>
            <person name="Attwood G.T."/>
        </authorList>
    </citation>
    <scope>NUCLEOTIDE SEQUENCE [LARGE SCALE GENOMIC DNA]</scope>
    <source>
        <strain evidence="5">MA3014</strain>
    </source>
</reference>
<evidence type="ECO:0000313" key="4">
    <source>
        <dbReference type="EMBL" id="QFJ54450.1"/>
    </source>
</evidence>
<gene>
    <name evidence="4" type="ORF">FXF36_06045</name>
</gene>
<dbReference type="OrthoDB" id="355459at2"/>
<comment type="similarity">
    <text evidence="2">Belongs to the FldB/FldC dehydratase alpha/beta subunit family.</text>
</comment>
<name>A0A5P6VPS1_PSEXY</name>
<keyword evidence="3" id="KW-0408">Iron</keyword>
<dbReference type="GO" id="GO:0016836">
    <property type="term" value="F:hydro-lyase activity"/>
    <property type="evidence" value="ECO:0007669"/>
    <property type="project" value="UniProtKB-ARBA"/>
</dbReference>
<dbReference type="AlphaFoldDB" id="A0A5P6VPS1"/>
<evidence type="ECO:0000256" key="2">
    <source>
        <dbReference type="ARBA" id="ARBA00005806"/>
    </source>
</evidence>
<dbReference type="Gene3D" id="3.40.50.11890">
    <property type="match status" value="1"/>
</dbReference>
<dbReference type="Proteomes" id="UP000327030">
    <property type="component" value="Chromosome 1"/>
</dbReference>
<dbReference type="PANTHER" id="PTHR30548:SF1">
    <property type="entry name" value="DEHYDRATASE SUBUNIT MJ0007-RELATED"/>
    <property type="match status" value="1"/>
</dbReference>
<dbReference type="InterPro" id="IPR010327">
    <property type="entry name" value="FldB/FldC_alpha/beta"/>
</dbReference>
<dbReference type="RefSeq" id="WP_151622941.1">
    <property type="nucleotide sequence ID" value="NZ_CP043028.1"/>
</dbReference>
<dbReference type="EMBL" id="CP043028">
    <property type="protein sequence ID" value="QFJ54450.1"/>
    <property type="molecule type" value="Genomic_DNA"/>
</dbReference>
<organism evidence="4 5">
    <name type="scientific">Pseudobutyrivibrio xylanivorans</name>
    <dbReference type="NCBI Taxonomy" id="185007"/>
    <lineage>
        <taxon>Bacteria</taxon>
        <taxon>Bacillati</taxon>
        <taxon>Bacillota</taxon>
        <taxon>Clostridia</taxon>
        <taxon>Lachnospirales</taxon>
        <taxon>Lachnospiraceae</taxon>
        <taxon>Pseudobutyrivibrio</taxon>
    </lineage>
</organism>
<protein>
    <submittedName>
        <fullName evidence="4">2-hydroxyacyl-CoA dehydratase</fullName>
    </submittedName>
</protein>
<evidence type="ECO:0000256" key="1">
    <source>
        <dbReference type="ARBA" id="ARBA00001966"/>
    </source>
</evidence>
<dbReference type="GO" id="GO:0051536">
    <property type="term" value="F:iron-sulfur cluster binding"/>
    <property type="evidence" value="ECO:0007669"/>
    <property type="project" value="UniProtKB-KW"/>
</dbReference>
<proteinExistence type="inferred from homology"/>